<dbReference type="RefSeq" id="WP_115171358.1">
    <property type="nucleotide sequence ID" value="NZ_UGYW01000002.1"/>
</dbReference>
<dbReference type="InterPro" id="IPR013113">
    <property type="entry name" value="SIP_FAD-bd"/>
</dbReference>
<dbReference type="AlphaFoldDB" id="A0A380CQJ7"/>
<dbReference type="Proteomes" id="UP000254893">
    <property type="component" value="Unassembled WGS sequence"/>
</dbReference>
<dbReference type="Gene3D" id="3.40.50.80">
    <property type="entry name" value="Nucleotide-binding domain of ferredoxin-NADP reductase (FNR) module"/>
    <property type="match status" value="1"/>
</dbReference>
<dbReference type="EMBL" id="UGYW01000002">
    <property type="protein sequence ID" value="SUJ26653.1"/>
    <property type="molecule type" value="Genomic_DNA"/>
</dbReference>
<dbReference type="GO" id="GO:0016491">
    <property type="term" value="F:oxidoreductase activity"/>
    <property type="evidence" value="ECO:0007669"/>
    <property type="project" value="InterPro"/>
</dbReference>
<reference evidence="3 4" key="1">
    <citation type="submission" date="2018-06" db="EMBL/GenBank/DDBJ databases">
        <authorList>
            <consortium name="Pathogen Informatics"/>
            <person name="Doyle S."/>
        </authorList>
    </citation>
    <scope>NUCLEOTIDE SEQUENCE [LARGE SCALE GENOMIC DNA]</scope>
    <source>
        <strain evidence="3 4">NCTC11388</strain>
    </source>
</reference>
<proteinExistence type="inferred from homology"/>
<dbReference type="Gene3D" id="2.40.30.10">
    <property type="entry name" value="Translation factors"/>
    <property type="match status" value="1"/>
</dbReference>
<dbReference type="Pfam" id="PF04954">
    <property type="entry name" value="SIP"/>
    <property type="match status" value="1"/>
</dbReference>
<dbReference type="PANTHER" id="PTHR30157">
    <property type="entry name" value="FERRIC REDUCTASE, NADPH-DEPENDENT"/>
    <property type="match status" value="1"/>
</dbReference>
<feature type="domain" description="FAD-binding FR-type" evidence="2">
    <location>
        <begin position="6"/>
        <end position="134"/>
    </location>
</feature>
<accession>A0A380CQJ7</accession>
<dbReference type="InterPro" id="IPR007037">
    <property type="entry name" value="SIP_rossman_dom"/>
</dbReference>
<dbReference type="CDD" id="cd06193">
    <property type="entry name" value="siderophore_interacting"/>
    <property type="match status" value="1"/>
</dbReference>
<dbReference type="PANTHER" id="PTHR30157:SF0">
    <property type="entry name" value="NADPH-DEPENDENT FERRIC-CHELATE REDUCTASE"/>
    <property type="match status" value="1"/>
</dbReference>
<comment type="similarity">
    <text evidence="1">Belongs to the SIP oxidoreductase family.</text>
</comment>
<evidence type="ECO:0000313" key="3">
    <source>
        <dbReference type="EMBL" id="SUJ26653.1"/>
    </source>
</evidence>
<evidence type="ECO:0000313" key="4">
    <source>
        <dbReference type="Proteomes" id="UP000254893"/>
    </source>
</evidence>
<dbReference type="SUPFAM" id="SSF63380">
    <property type="entry name" value="Riboflavin synthase domain-like"/>
    <property type="match status" value="1"/>
</dbReference>
<dbReference type="InterPro" id="IPR039374">
    <property type="entry name" value="SIP_fam"/>
</dbReference>
<name>A0A380CQJ7_SPHSI</name>
<evidence type="ECO:0000256" key="1">
    <source>
        <dbReference type="ARBA" id="ARBA00035644"/>
    </source>
</evidence>
<sequence length="270" mass="29969">MEQTAIARHVFHVSKKEFITPHYIRVTLQGDGATDFAACTIGANNKIFIPPAGSKEVVFPVFDAEKGAWVNPADNEKPIVRTYTHRGIDVANKEILIDFVNHGDNGPASSWALHAQEGDALGVAMKLRKSPLYPAADWYFLIGDATAIPVLASILESLPPEAKGHCILEVSSPTDIQPQLGHAGFTIQWIFNGHPESGSNLAEEVLKVSIPDEGSHFAYVACEYNSVRTLRSYFREKLQWSNQELYAFSYWKAGVAEDQSAQDRRQEKER</sequence>
<dbReference type="PROSITE" id="PS51384">
    <property type="entry name" value="FAD_FR"/>
    <property type="match status" value="1"/>
</dbReference>
<dbReference type="InterPro" id="IPR039261">
    <property type="entry name" value="FNR_nucleotide-bd"/>
</dbReference>
<dbReference type="InterPro" id="IPR017938">
    <property type="entry name" value="Riboflavin_synthase-like_b-brl"/>
</dbReference>
<gene>
    <name evidence="3" type="primary">viuB_2</name>
    <name evidence="3" type="ORF">NCTC11388_03995</name>
</gene>
<dbReference type="InterPro" id="IPR017927">
    <property type="entry name" value="FAD-bd_FR_type"/>
</dbReference>
<protein>
    <submittedName>
        <fullName evidence="3">Vibriobactin utilization protein ViuB</fullName>
    </submittedName>
</protein>
<dbReference type="Pfam" id="PF08021">
    <property type="entry name" value="FAD_binding_9"/>
    <property type="match status" value="1"/>
</dbReference>
<evidence type="ECO:0000259" key="2">
    <source>
        <dbReference type="PROSITE" id="PS51384"/>
    </source>
</evidence>
<organism evidence="3 4">
    <name type="scientific">Sphingobacterium spiritivorum</name>
    <name type="common">Flavobacterium spiritivorum</name>
    <dbReference type="NCBI Taxonomy" id="258"/>
    <lineage>
        <taxon>Bacteria</taxon>
        <taxon>Pseudomonadati</taxon>
        <taxon>Bacteroidota</taxon>
        <taxon>Sphingobacteriia</taxon>
        <taxon>Sphingobacteriales</taxon>
        <taxon>Sphingobacteriaceae</taxon>
        <taxon>Sphingobacterium</taxon>
    </lineage>
</organism>